<dbReference type="InterPro" id="IPR001680">
    <property type="entry name" value="WD40_rpt"/>
</dbReference>
<dbReference type="EMBL" id="JBEXPZ010000012">
    <property type="protein sequence ID" value="MET9845072.1"/>
    <property type="molecule type" value="Genomic_DNA"/>
</dbReference>
<dbReference type="PROSITE" id="PS00678">
    <property type="entry name" value="WD_REPEATS_1"/>
    <property type="match status" value="2"/>
</dbReference>
<evidence type="ECO:0000256" key="1">
    <source>
        <dbReference type="ARBA" id="ARBA00022574"/>
    </source>
</evidence>
<feature type="repeat" description="WD" evidence="3">
    <location>
        <begin position="581"/>
        <end position="622"/>
    </location>
</feature>
<name>A0ABV2UU33_9ACTN</name>
<evidence type="ECO:0000313" key="7">
    <source>
        <dbReference type="Proteomes" id="UP001550210"/>
    </source>
</evidence>
<comment type="caution">
    <text evidence="6">The sequence shown here is derived from an EMBL/GenBank/DDBJ whole genome shotgun (WGS) entry which is preliminary data.</text>
</comment>
<feature type="region of interest" description="Disordered" evidence="4">
    <location>
        <begin position="362"/>
        <end position="406"/>
    </location>
</feature>
<feature type="repeat" description="WD" evidence="3">
    <location>
        <begin position="500"/>
        <end position="541"/>
    </location>
</feature>
<dbReference type="Pfam" id="PF00400">
    <property type="entry name" value="WD40"/>
    <property type="match status" value="7"/>
</dbReference>
<dbReference type="CDD" id="cd00200">
    <property type="entry name" value="WD40"/>
    <property type="match status" value="1"/>
</dbReference>
<evidence type="ECO:0000256" key="4">
    <source>
        <dbReference type="SAM" id="MobiDB-lite"/>
    </source>
</evidence>
<reference evidence="6 7" key="1">
    <citation type="submission" date="2024-06" db="EMBL/GenBank/DDBJ databases">
        <title>The Natural Products Discovery Center: Release of the First 8490 Sequenced Strains for Exploring Actinobacteria Biosynthetic Diversity.</title>
        <authorList>
            <person name="Kalkreuter E."/>
            <person name="Kautsar S.A."/>
            <person name="Yang D."/>
            <person name="Bader C.D."/>
            <person name="Teijaro C.N."/>
            <person name="Fluegel L."/>
            <person name="Davis C.M."/>
            <person name="Simpson J.R."/>
            <person name="Lauterbach L."/>
            <person name="Steele A.D."/>
            <person name="Gui C."/>
            <person name="Meng S."/>
            <person name="Li G."/>
            <person name="Viehrig K."/>
            <person name="Ye F."/>
            <person name="Su P."/>
            <person name="Kiefer A.F."/>
            <person name="Nichols A."/>
            <person name="Cepeda A.J."/>
            <person name="Yan W."/>
            <person name="Fan B."/>
            <person name="Jiang Y."/>
            <person name="Adhikari A."/>
            <person name="Zheng C.-J."/>
            <person name="Schuster L."/>
            <person name="Cowan T.M."/>
            <person name="Smanski M.J."/>
            <person name="Chevrette M.G."/>
            <person name="De Carvalho L.P.S."/>
            <person name="Shen B."/>
        </authorList>
    </citation>
    <scope>NUCLEOTIDE SEQUENCE [LARGE SCALE GENOMIC DNA]</scope>
    <source>
        <strain evidence="6 7">NPDC006434</strain>
    </source>
</reference>
<dbReference type="InterPro" id="IPR020472">
    <property type="entry name" value="WD40_PAC1"/>
</dbReference>
<evidence type="ECO:0000313" key="6">
    <source>
        <dbReference type="EMBL" id="MET9845072.1"/>
    </source>
</evidence>
<feature type="repeat" description="WD" evidence="3">
    <location>
        <begin position="541"/>
        <end position="573"/>
    </location>
</feature>
<evidence type="ECO:0000256" key="3">
    <source>
        <dbReference type="PROSITE-ProRule" id="PRU00221"/>
    </source>
</evidence>
<dbReference type="SUPFAM" id="SSF50998">
    <property type="entry name" value="Quinoprotein alcohol dehydrogenase-like"/>
    <property type="match status" value="1"/>
</dbReference>
<proteinExistence type="predicted"/>
<keyword evidence="7" id="KW-1185">Reference proteome</keyword>
<feature type="compositionally biased region" description="Pro residues" evidence="4">
    <location>
        <begin position="368"/>
        <end position="391"/>
    </location>
</feature>
<sequence>MSVISDYVLEISGRDGQYEVAVTSPAGEASTRVTLDADRINSQLGNLQAAVLASSAIPRAIAHGLERPARDVGEHLFDTVFGDLLHGLFLSSRQRADADDRALRLVLRVRAPELASLPWELLYCQKLGGYLSMREPVVRYVDMPEVVRPMRAEAPLRVLGMTALPGTLARLDVDSERAALEVALRPLGDRGLLQLDWVQGQTVEDLSRQLLRGCHILHFIGHGSYDPQRQEGMVALADADGRQHLLHASALAALISVAQPRPQLVMLNSCQSGMGNSHDLFSSTAAVLVRTVPAVVAMQFAVTDKAATRFSAAFYEALAAGRSVDEAVRVGRVALIAGKDDSLEWATPVLYLRGGDAQLFDLTGPSRNVPPKPPDPPTAGTPDPPTAGTPDPPHRTDYGPSYWPSPHLGPHGMTPRVLNTGQWVHSLAFHRDGRKLASGSRKWVRVWDVQTGNRIWEQPAAAWLTPVFAVEFSHDGRRLATGGADTARVWSAANGEPLLTVRHDHMVFGVAFSPDGHRLATASADRTVRLWDAASGDPLLRIRHDSVVSDVVFSPDGQFLATTSADRSVRVWSAGGDLLLRLRHPHATKAVAFAGDGLRLATCDDEGAARVWDVRGGHQLLLVRHGGALKDIAFSPDGRWIATASTSDRSAAVWDATQGERVVRIQHGHHVFGVAFSPDNRWLASGSEDKTIKLTPLPSPSAY</sequence>
<feature type="repeat" description="WD" evidence="3">
    <location>
        <begin position="622"/>
        <end position="664"/>
    </location>
</feature>
<dbReference type="PANTHER" id="PTHR19879:SF9">
    <property type="entry name" value="TRANSCRIPTION INITIATION FACTOR TFIID SUBUNIT 5"/>
    <property type="match status" value="1"/>
</dbReference>
<dbReference type="PANTHER" id="PTHR19879">
    <property type="entry name" value="TRANSCRIPTION INITIATION FACTOR TFIID"/>
    <property type="match status" value="1"/>
</dbReference>
<dbReference type="PROSITE" id="PS50294">
    <property type="entry name" value="WD_REPEATS_REGION"/>
    <property type="match status" value="3"/>
</dbReference>
<feature type="repeat" description="WD" evidence="3">
    <location>
        <begin position="664"/>
        <end position="694"/>
    </location>
</feature>
<keyword evidence="1 3" id="KW-0853">WD repeat</keyword>
<dbReference type="PRINTS" id="PR00320">
    <property type="entry name" value="GPROTEINBRPT"/>
</dbReference>
<dbReference type="InterPro" id="IPR024983">
    <property type="entry name" value="CHAT_dom"/>
</dbReference>
<dbReference type="SMART" id="SM00320">
    <property type="entry name" value="WD40"/>
    <property type="match status" value="7"/>
</dbReference>
<feature type="domain" description="CHAT" evidence="5">
    <location>
        <begin position="71"/>
        <end position="350"/>
    </location>
</feature>
<dbReference type="InterPro" id="IPR015943">
    <property type="entry name" value="WD40/YVTN_repeat-like_dom_sf"/>
</dbReference>
<keyword evidence="2" id="KW-0677">Repeat</keyword>
<dbReference type="Gene3D" id="2.130.10.10">
    <property type="entry name" value="YVTN repeat-like/Quinoprotein amine dehydrogenase"/>
    <property type="match status" value="3"/>
</dbReference>
<evidence type="ECO:0000259" key="5">
    <source>
        <dbReference type="Pfam" id="PF12770"/>
    </source>
</evidence>
<dbReference type="PROSITE" id="PS50082">
    <property type="entry name" value="WD_REPEATS_2"/>
    <property type="match status" value="5"/>
</dbReference>
<accession>A0ABV2UU33</accession>
<dbReference type="InterPro" id="IPR011047">
    <property type="entry name" value="Quinoprotein_ADH-like_sf"/>
</dbReference>
<protein>
    <submittedName>
        <fullName evidence="6">CHAT domain-containing protein</fullName>
    </submittedName>
</protein>
<gene>
    <name evidence="6" type="ORF">ABZZ21_10905</name>
</gene>
<dbReference type="Pfam" id="PF12770">
    <property type="entry name" value="CHAT"/>
    <property type="match status" value="1"/>
</dbReference>
<dbReference type="Proteomes" id="UP001550210">
    <property type="component" value="Unassembled WGS sequence"/>
</dbReference>
<dbReference type="InterPro" id="IPR019775">
    <property type="entry name" value="WD40_repeat_CS"/>
</dbReference>
<evidence type="ECO:0000256" key="2">
    <source>
        <dbReference type="ARBA" id="ARBA00022737"/>
    </source>
</evidence>
<organism evidence="6 7">
    <name type="scientific">Streptomyces ossamyceticus</name>
    <dbReference type="NCBI Taxonomy" id="249581"/>
    <lineage>
        <taxon>Bacteria</taxon>
        <taxon>Bacillati</taxon>
        <taxon>Actinomycetota</taxon>
        <taxon>Actinomycetes</taxon>
        <taxon>Kitasatosporales</taxon>
        <taxon>Streptomycetaceae</taxon>
        <taxon>Streptomyces</taxon>
    </lineage>
</organism>
<dbReference type="RefSeq" id="WP_355395651.1">
    <property type="nucleotide sequence ID" value="NZ_JBEXPZ010000012.1"/>
</dbReference>